<proteinExistence type="predicted"/>
<organism evidence="1 2">
    <name type="scientific">Marinobacterium lutimaris</name>
    <dbReference type="NCBI Taxonomy" id="568106"/>
    <lineage>
        <taxon>Bacteria</taxon>
        <taxon>Pseudomonadati</taxon>
        <taxon>Pseudomonadota</taxon>
        <taxon>Gammaproteobacteria</taxon>
        <taxon>Oceanospirillales</taxon>
        <taxon>Oceanospirillaceae</taxon>
        <taxon>Marinobacterium</taxon>
    </lineage>
</organism>
<name>A0A1H6AWW1_9GAMM</name>
<protein>
    <submittedName>
        <fullName evidence="1">Uncharacterized protein</fullName>
    </submittedName>
</protein>
<gene>
    <name evidence="1" type="ORF">SAMN05444390_102240</name>
</gene>
<sequence length="249" mass="28564">MRDPRAGYGEREPQEQVIADETKVLVNMIFTRFMAIYGHKFKSCFETEQEIRIAKREWALSLRGYGERELVAAVNRCKETLAWMPTISEFLAIIRDLDGDFGLPPLRDAYTEACMFADHPRAHDWSHPAVYLAGRNTGWFELRSEDEPEVLPKFSYHYDVLCRRVRQGEELELPVVPAIENKQDGTLARFMLSFGEKQGLPPEEACSLLYYLTLPKGSAVRKRLKAQAQEKLDKQGKEIQLPDEPGAIV</sequence>
<dbReference type="AlphaFoldDB" id="A0A1H6AWW1"/>
<keyword evidence="2" id="KW-1185">Reference proteome</keyword>
<evidence type="ECO:0000313" key="2">
    <source>
        <dbReference type="Proteomes" id="UP000236745"/>
    </source>
</evidence>
<dbReference type="InterPro" id="IPR009731">
    <property type="entry name" value="P-like"/>
</dbReference>
<accession>A0A1H6AWW1</accession>
<evidence type="ECO:0000313" key="1">
    <source>
        <dbReference type="EMBL" id="SEG52535.1"/>
    </source>
</evidence>
<dbReference type="Proteomes" id="UP000236745">
    <property type="component" value="Unassembled WGS sequence"/>
</dbReference>
<dbReference type="EMBL" id="FNVQ01000002">
    <property type="protein sequence ID" value="SEG52535.1"/>
    <property type="molecule type" value="Genomic_DNA"/>
</dbReference>
<reference evidence="1 2" key="1">
    <citation type="submission" date="2016-10" db="EMBL/GenBank/DDBJ databases">
        <authorList>
            <person name="de Groot N.N."/>
        </authorList>
    </citation>
    <scope>NUCLEOTIDE SEQUENCE [LARGE SCALE GENOMIC DNA]</scope>
    <source>
        <strain evidence="1 2">DSM 22012</strain>
    </source>
</reference>
<dbReference type="GO" id="GO:0006270">
    <property type="term" value="P:DNA replication initiation"/>
    <property type="evidence" value="ECO:0007669"/>
    <property type="project" value="InterPro"/>
</dbReference>
<dbReference type="Pfam" id="PF06992">
    <property type="entry name" value="Phage_lambda_P"/>
    <property type="match status" value="1"/>
</dbReference>